<keyword evidence="4 7" id="KW-0812">Transmembrane</keyword>
<dbReference type="PANTHER" id="PTHR30330:SF3">
    <property type="entry name" value="TRANSCRIPTIONAL REGULATOR, LRP FAMILY"/>
    <property type="match status" value="1"/>
</dbReference>
<organism evidence="8">
    <name type="scientific">marine metagenome</name>
    <dbReference type="NCBI Taxonomy" id="408172"/>
    <lineage>
        <taxon>unclassified sequences</taxon>
        <taxon>metagenomes</taxon>
        <taxon>ecological metagenomes</taxon>
    </lineage>
</organism>
<evidence type="ECO:0000313" key="8">
    <source>
        <dbReference type="EMBL" id="SVB28238.1"/>
    </source>
</evidence>
<dbReference type="GO" id="GO:0005886">
    <property type="term" value="C:plasma membrane"/>
    <property type="evidence" value="ECO:0007669"/>
    <property type="project" value="UniProtKB-SubCell"/>
</dbReference>
<feature type="transmembrane region" description="Helical" evidence="7">
    <location>
        <begin position="224"/>
        <end position="248"/>
    </location>
</feature>
<reference evidence="8" key="1">
    <citation type="submission" date="2018-05" db="EMBL/GenBank/DDBJ databases">
        <authorList>
            <person name="Lanie J.A."/>
            <person name="Ng W.-L."/>
            <person name="Kazmierczak K.M."/>
            <person name="Andrzejewski T.M."/>
            <person name="Davidsen T.M."/>
            <person name="Wayne K.J."/>
            <person name="Tettelin H."/>
            <person name="Glass J.I."/>
            <person name="Rusch D."/>
            <person name="Podicherti R."/>
            <person name="Tsui H.-C.T."/>
            <person name="Winkler M.E."/>
        </authorList>
    </citation>
    <scope>NUCLEOTIDE SEQUENCE</scope>
</reference>
<dbReference type="Pfam" id="PF01235">
    <property type="entry name" value="Na_Ala_symp"/>
    <property type="match status" value="1"/>
</dbReference>
<dbReference type="NCBIfam" id="TIGR00835">
    <property type="entry name" value="agcS"/>
    <property type="match status" value="1"/>
</dbReference>
<evidence type="ECO:0000256" key="4">
    <source>
        <dbReference type="ARBA" id="ARBA00022692"/>
    </source>
</evidence>
<proteinExistence type="predicted"/>
<feature type="transmembrane region" description="Helical" evidence="7">
    <location>
        <begin position="169"/>
        <end position="191"/>
    </location>
</feature>
<feature type="non-terminal residue" evidence="8">
    <location>
        <position position="1"/>
    </location>
</feature>
<evidence type="ECO:0000256" key="2">
    <source>
        <dbReference type="ARBA" id="ARBA00022448"/>
    </source>
</evidence>
<feature type="transmembrane region" description="Helical" evidence="7">
    <location>
        <begin position="44"/>
        <end position="66"/>
    </location>
</feature>
<dbReference type="EMBL" id="UINC01035591">
    <property type="protein sequence ID" value="SVB28238.1"/>
    <property type="molecule type" value="Genomic_DNA"/>
</dbReference>
<dbReference type="PRINTS" id="PR00175">
    <property type="entry name" value="NAALASMPORT"/>
</dbReference>
<evidence type="ECO:0000256" key="6">
    <source>
        <dbReference type="ARBA" id="ARBA00023136"/>
    </source>
</evidence>
<feature type="transmembrane region" description="Helical" evidence="7">
    <location>
        <begin position="437"/>
        <end position="454"/>
    </location>
</feature>
<name>A0A382CPV7_9ZZZZ</name>
<dbReference type="AlphaFoldDB" id="A0A382CPV7"/>
<evidence type="ECO:0000256" key="7">
    <source>
        <dbReference type="SAM" id="Phobius"/>
    </source>
</evidence>
<feature type="transmembrane region" description="Helical" evidence="7">
    <location>
        <begin position="198"/>
        <end position="218"/>
    </location>
</feature>
<comment type="subcellular location">
    <subcellularLocation>
        <location evidence="1">Cell membrane</location>
        <topology evidence="1">Multi-pass membrane protein</topology>
    </subcellularLocation>
</comment>
<keyword evidence="6 7" id="KW-0472">Membrane</keyword>
<accession>A0A382CPV7</accession>
<gene>
    <name evidence="8" type="ORF">METZ01_LOCUS181092</name>
</gene>
<feature type="transmembrane region" description="Helical" evidence="7">
    <location>
        <begin position="281"/>
        <end position="306"/>
    </location>
</feature>
<keyword evidence="2" id="KW-0813">Transport</keyword>
<dbReference type="InterPro" id="IPR001463">
    <property type="entry name" value="Na/Ala_symport"/>
</dbReference>
<evidence type="ECO:0000256" key="5">
    <source>
        <dbReference type="ARBA" id="ARBA00022989"/>
    </source>
</evidence>
<evidence type="ECO:0008006" key="9">
    <source>
        <dbReference type="Google" id="ProtNLM"/>
    </source>
</evidence>
<protein>
    <recommendedName>
        <fullName evidence="9">Alanine glycine permease</fullName>
    </recommendedName>
</protein>
<feature type="transmembrane region" description="Helical" evidence="7">
    <location>
        <begin position="129"/>
        <end position="149"/>
    </location>
</feature>
<dbReference type="Gene3D" id="1.20.1740.10">
    <property type="entry name" value="Amino acid/polyamine transporter I"/>
    <property type="match status" value="1"/>
</dbReference>
<dbReference type="GO" id="GO:0005283">
    <property type="term" value="F:amino acid:sodium symporter activity"/>
    <property type="evidence" value="ECO:0007669"/>
    <property type="project" value="InterPro"/>
</dbReference>
<keyword evidence="5 7" id="KW-1133">Transmembrane helix</keyword>
<evidence type="ECO:0000256" key="3">
    <source>
        <dbReference type="ARBA" id="ARBA00022475"/>
    </source>
</evidence>
<feature type="transmembrane region" description="Helical" evidence="7">
    <location>
        <begin position="372"/>
        <end position="395"/>
    </location>
</feature>
<sequence length="477" mass="51442">LVGAITFSFYFKFINIRGFKHSLEIIRGKYDNPNDIGQISHFQALTSALSATIGLGNIAGVAIAVAQGGPGAVFWMMFIAIFSMSAKFVSASLAQMYRKVNSDGSISGGPMYYLDQGLKEKGLAGFGRVLGIMYAIFIIGGAFGGGNMFQANQSYELVATQVPLLAANSWLYGVILAGMVALVILGGIVRIGKATEKIVPAMVLIYVGASMWIILMNFERLPGVISSIFTQAFTPEAFYGGFIGVLVIGIKRAVFSNEGGVGSAAIAHSAAKTDEPIREGLVAMIGPFIDTIVICFMTASVLLITLEDNALLKEYNSAKQEVYSSELVLASANGIDEIANAEVSLVEAQERLGAASKGAEFTSTAFSSVFPWFPIILSIVVFLFSYSTMISWYYYGDKGWNYLFGAASIPIYQAIFLGCIILGSVTKLGNVLDFSDMMILSCAFPNIIGAFFLLPEIKTKLNDYWSRYQAGKFQTFK</sequence>
<dbReference type="PANTHER" id="PTHR30330">
    <property type="entry name" value="AGSS FAMILY TRANSPORTER, SODIUM-ALANINE"/>
    <property type="match status" value="1"/>
</dbReference>
<feature type="transmembrane region" description="Helical" evidence="7">
    <location>
        <begin position="402"/>
        <end position="425"/>
    </location>
</feature>
<feature type="transmembrane region" description="Helical" evidence="7">
    <location>
        <begin position="72"/>
        <end position="89"/>
    </location>
</feature>
<evidence type="ECO:0000256" key="1">
    <source>
        <dbReference type="ARBA" id="ARBA00004651"/>
    </source>
</evidence>
<keyword evidence="3" id="KW-1003">Cell membrane</keyword>